<dbReference type="InterPro" id="IPR036778">
    <property type="entry name" value="OHCU_decarboxylase_sf"/>
</dbReference>
<dbReference type="NCBIfam" id="TIGR03164">
    <property type="entry name" value="UHCUDC"/>
    <property type="match status" value="1"/>
</dbReference>
<dbReference type="GO" id="GO:0016810">
    <property type="term" value="F:hydrolase activity, acting on carbon-nitrogen (but not peptide) bonds"/>
    <property type="evidence" value="ECO:0007669"/>
    <property type="project" value="InterPro"/>
</dbReference>
<dbReference type="Gene3D" id="1.10.3330.10">
    <property type="entry name" value="Oxo-4-hydroxy-4-carboxy-5-ureidoimidazoline decarboxylase"/>
    <property type="match status" value="1"/>
</dbReference>
<dbReference type="PANTHER" id="PTHR43123">
    <property type="entry name" value="POLYSACCHARIDE DEACETYLASE-RELATED"/>
    <property type="match status" value="1"/>
</dbReference>
<dbReference type="Pfam" id="PF09349">
    <property type="entry name" value="OHCU_decarbox"/>
    <property type="match status" value="1"/>
</dbReference>
<name>A0A2Z2NRN8_9GAMM</name>
<dbReference type="Gene3D" id="3.20.20.370">
    <property type="entry name" value="Glycoside hydrolase/deacetylase"/>
    <property type="match status" value="1"/>
</dbReference>
<evidence type="ECO:0000259" key="2">
    <source>
        <dbReference type="PROSITE" id="PS51677"/>
    </source>
</evidence>
<dbReference type="PANTHER" id="PTHR43123:SF1">
    <property type="entry name" value="POLYSACCHARIDE DEACETYLASE-RELATED"/>
    <property type="match status" value="1"/>
</dbReference>
<dbReference type="InterPro" id="IPR017580">
    <property type="entry name" value="OHCU_decarboxylase-1"/>
</dbReference>
<dbReference type="KEGG" id="gai:IMCC3135_20545"/>
<reference evidence="3 4" key="1">
    <citation type="submission" date="2016-12" db="EMBL/GenBank/DDBJ databases">
        <authorList>
            <person name="Song W.-J."/>
            <person name="Kurnit D.M."/>
        </authorList>
    </citation>
    <scope>NUCLEOTIDE SEQUENCE [LARGE SCALE GENOMIC DNA]</scope>
    <source>
        <strain evidence="3 4">IMCC3135</strain>
    </source>
</reference>
<dbReference type="AlphaFoldDB" id="A0A2Z2NRN8"/>
<feature type="domain" description="NodB homology" evidence="2">
    <location>
        <begin position="245"/>
        <end position="463"/>
    </location>
</feature>
<gene>
    <name evidence="3" type="primary">uao</name>
    <name evidence="3" type="ORF">IMCC3135_20545</name>
</gene>
<dbReference type="InterPro" id="IPR017625">
    <property type="entry name" value="PuuE"/>
</dbReference>
<dbReference type="NCBIfam" id="TIGR03212">
    <property type="entry name" value="uraD_N-term-dom"/>
    <property type="match status" value="1"/>
</dbReference>
<dbReference type="GO" id="GO:0000255">
    <property type="term" value="P:allantoin metabolic process"/>
    <property type="evidence" value="ECO:0007669"/>
    <property type="project" value="InterPro"/>
</dbReference>
<dbReference type="CDD" id="cd10977">
    <property type="entry name" value="CE4_PuuE_SpCDA1"/>
    <property type="match status" value="1"/>
</dbReference>
<proteinExistence type="predicted"/>
<dbReference type="InterPro" id="IPR011330">
    <property type="entry name" value="Glyco_hydro/deAcase_b/a-brl"/>
</dbReference>
<accession>A0A2Z2NRN8</accession>
<dbReference type="GO" id="GO:0019628">
    <property type="term" value="P:urate catabolic process"/>
    <property type="evidence" value="ECO:0007669"/>
    <property type="project" value="UniProtKB-UniPathway"/>
</dbReference>
<dbReference type="Pfam" id="PF01522">
    <property type="entry name" value="Polysacc_deac_1"/>
    <property type="match status" value="1"/>
</dbReference>
<evidence type="ECO:0000313" key="3">
    <source>
        <dbReference type="EMBL" id="ASJ74186.1"/>
    </source>
</evidence>
<organism evidence="3 4">
    <name type="scientific">Granulosicoccus antarcticus IMCC3135</name>
    <dbReference type="NCBI Taxonomy" id="1192854"/>
    <lineage>
        <taxon>Bacteria</taxon>
        <taxon>Pseudomonadati</taxon>
        <taxon>Pseudomonadota</taxon>
        <taxon>Gammaproteobacteria</taxon>
        <taxon>Chromatiales</taxon>
        <taxon>Granulosicoccaceae</taxon>
        <taxon>Granulosicoccus</taxon>
    </lineage>
</organism>
<dbReference type="SUPFAM" id="SSF158694">
    <property type="entry name" value="UraD-Like"/>
    <property type="match status" value="1"/>
</dbReference>
<evidence type="ECO:0000313" key="4">
    <source>
        <dbReference type="Proteomes" id="UP000250079"/>
    </source>
</evidence>
<dbReference type="Proteomes" id="UP000250079">
    <property type="component" value="Chromosome"/>
</dbReference>
<dbReference type="InterPro" id="IPR018020">
    <property type="entry name" value="OHCU_decarboxylase"/>
</dbReference>
<protein>
    <submittedName>
        <fullName evidence="3">Uric acid degradation bifunctional protein</fullName>
    </submittedName>
</protein>
<dbReference type="OrthoDB" id="9787041at2"/>
<dbReference type="EMBL" id="CP018632">
    <property type="protein sequence ID" value="ASJ74186.1"/>
    <property type="molecule type" value="Genomic_DNA"/>
</dbReference>
<dbReference type="UniPathway" id="UPA00394">
    <property type="reaction ID" value="UER00652"/>
</dbReference>
<dbReference type="PROSITE" id="PS51677">
    <property type="entry name" value="NODB"/>
    <property type="match status" value="1"/>
</dbReference>
<evidence type="ECO:0000256" key="1">
    <source>
        <dbReference type="ARBA" id="ARBA00022631"/>
    </source>
</evidence>
<dbReference type="RefSeq" id="WP_088919249.1">
    <property type="nucleotide sequence ID" value="NZ_CP018632.1"/>
</dbReference>
<sequence length="480" mass="54037">MTDSQANTMFKESPAELSQSAFVQRFGDIYEHSAWVAERSWAQGVNASHNQVSALAALMADVLSQASEQEQMQLIRAHPDLAGKAALQGELTDDSTDEQSSAGLDQCTAEELAHFQQLNDAYKARFDIPFIMAVRHSNRHQILAGFEERLQNEPAAEFARALAEINRIALFRLQTQAEPLYPRDMIGYGNQPPKVTWPGKARIAVQFVINYEEGAENCVLHGDKASEAFLSEIVGAQALPGVRHMNMESIYEYGSRVGFWRLHKLFTERKLPVTVFGVAMALERNPEAVAAMLSADWEIASHGYRWIDYQYMDEAEEKAHMLKAIEIHTRVTGQRPTGWYLGRCSPNTHRLVAEEGGFAYNADSYADDVPYWDADFGDKPQLIVPYTLDANDMRFASPQGFNAGDQFFNYLKDSFDTLHTEGLDTPRMMSIGLHCRLVGRPGRIAALARFLDYVQSFDDAWVARRIDIAEHWQLHHPAGN</sequence>
<dbReference type="GO" id="GO:0006144">
    <property type="term" value="P:purine nucleobase metabolic process"/>
    <property type="evidence" value="ECO:0007669"/>
    <property type="project" value="UniProtKB-KW"/>
</dbReference>
<dbReference type="InterPro" id="IPR002509">
    <property type="entry name" value="NODB_dom"/>
</dbReference>
<keyword evidence="1" id="KW-0659">Purine metabolism</keyword>
<keyword evidence="4" id="KW-1185">Reference proteome</keyword>
<dbReference type="GO" id="GO:0005975">
    <property type="term" value="P:carbohydrate metabolic process"/>
    <property type="evidence" value="ECO:0007669"/>
    <property type="project" value="InterPro"/>
</dbReference>
<dbReference type="SUPFAM" id="SSF88713">
    <property type="entry name" value="Glycoside hydrolase/deacetylase"/>
    <property type="match status" value="1"/>
</dbReference>